<protein>
    <submittedName>
        <fullName evidence="1">Large terminase</fullName>
    </submittedName>
</protein>
<dbReference type="InterPro" id="IPR027417">
    <property type="entry name" value="P-loop_NTPase"/>
</dbReference>
<dbReference type="EMBL" id="BK032642">
    <property type="protein sequence ID" value="DAF52716.1"/>
    <property type="molecule type" value="Genomic_DNA"/>
</dbReference>
<accession>A0A8S5SNS5</accession>
<organism evidence="1">
    <name type="scientific">Siphoviridae sp. ctqSm5</name>
    <dbReference type="NCBI Taxonomy" id="2827949"/>
    <lineage>
        <taxon>Viruses</taxon>
        <taxon>Duplodnaviria</taxon>
        <taxon>Heunggongvirae</taxon>
        <taxon>Uroviricota</taxon>
        <taxon>Caudoviricetes</taxon>
    </lineage>
</organism>
<proteinExistence type="predicted"/>
<reference evidence="1" key="1">
    <citation type="journal article" date="2021" name="Proc. Natl. Acad. Sci. U.S.A.">
        <title>A Catalog of Tens of Thousands of Viruses from Human Metagenomes Reveals Hidden Associations with Chronic Diseases.</title>
        <authorList>
            <person name="Tisza M.J."/>
            <person name="Buck C.B."/>
        </authorList>
    </citation>
    <scope>NUCLEOTIDE SEQUENCE</scope>
    <source>
        <strain evidence="1">CtqSm5</strain>
    </source>
</reference>
<evidence type="ECO:0000313" key="1">
    <source>
        <dbReference type="EMBL" id="DAF52716.1"/>
    </source>
</evidence>
<dbReference type="Gene3D" id="3.30.420.240">
    <property type="match status" value="1"/>
</dbReference>
<name>A0A8S5SNS5_9CAUD</name>
<sequence>MYERWSELLGFFRIYPDIFLEWLTPTEVDEETGEVRRIGITLGGDQKIFLRAMARFASTFFVFPRGFGKTTLELLAVYVFAILYPGTSWSMSAQSLQNSAKFFKDKHADICRFYPMIEKEIESVKISNNDVYIEFKSGSVVTNITNGSNSKGLRRHGIIFEEAALMKFSDYRDNTQPITAVNQKSQRYMSTDDPFVQNRQGFVTTAYYKNEAYDFCRQLVLDMANCNNAFVFGASYRLASKFKRDKPQEEIELEIDRIGQLMFNFNYGSRWAVTNGSCIVDMEKFKELQTLAKPEMKAVKGGEYYISIDVARSAKSSNNASAITVLKVLRDARQKVRQMQLVNVIKLPNGMNFREQSIICKKLVKIYNAQALIVDINGLGVGLLDYLLDSQILDDGEELEPLDSMNLEIRSSYQYAKRLVYGIQAQKNNSEMIVNFISCVETKLLRLLEQFDVYQAAGISDEDYMISEVLPYLRTENLIAEVQNLTVEQIPSSNKLKVGQLVRMDKDIYSSLLYNLWYIMSECNSSHEEEEEDIMSVLRGMIRKPKIR</sequence>
<dbReference type="Gene3D" id="3.40.50.300">
    <property type="entry name" value="P-loop containing nucleotide triphosphate hydrolases"/>
    <property type="match status" value="1"/>
</dbReference>